<name>A0A7C9IVA4_9BACT</name>
<evidence type="ECO:0000313" key="2">
    <source>
        <dbReference type="EMBL" id="MYL82442.1"/>
    </source>
</evidence>
<gene>
    <name evidence="2" type="ORF">GTA51_04725</name>
</gene>
<reference evidence="2 3" key="1">
    <citation type="submission" date="2020-01" db="EMBL/GenBank/DDBJ databases">
        <title>Genome sequence of Desulfovibrio aerotolerans DSM 16695(T).</title>
        <authorList>
            <person name="Karnachuk O."/>
            <person name="Avakyan M."/>
            <person name="Mardanov A."/>
            <person name="Kadnikov V."/>
            <person name="Ravin N."/>
        </authorList>
    </citation>
    <scope>NUCLEOTIDE SEQUENCE [LARGE SCALE GENOMIC DNA]</scope>
    <source>
        <strain evidence="2 3">DSM 16695</strain>
    </source>
</reference>
<evidence type="ECO:0000256" key="1">
    <source>
        <dbReference type="SAM" id="MobiDB-lite"/>
    </source>
</evidence>
<feature type="compositionally biased region" description="Low complexity" evidence="1">
    <location>
        <begin position="58"/>
        <end position="104"/>
    </location>
</feature>
<dbReference type="EMBL" id="WVUD01000005">
    <property type="protein sequence ID" value="MYL82442.1"/>
    <property type="molecule type" value="Genomic_DNA"/>
</dbReference>
<dbReference type="OrthoDB" id="5458703at2"/>
<proteinExistence type="predicted"/>
<feature type="compositionally biased region" description="Low complexity" evidence="1">
    <location>
        <begin position="126"/>
        <end position="137"/>
    </location>
</feature>
<feature type="region of interest" description="Disordered" evidence="1">
    <location>
        <begin position="1"/>
        <end position="170"/>
    </location>
</feature>
<evidence type="ECO:0000313" key="3">
    <source>
        <dbReference type="Proteomes" id="UP000482487"/>
    </source>
</evidence>
<protein>
    <submittedName>
        <fullName evidence="2">Uncharacterized protein</fullName>
    </submittedName>
</protein>
<dbReference type="AlphaFoldDB" id="A0A7C9IVA4"/>
<keyword evidence="3" id="KW-1185">Reference proteome</keyword>
<dbReference type="RefSeq" id="WP_160959125.1">
    <property type="nucleotide sequence ID" value="NZ_WVUD01000005.1"/>
</dbReference>
<feature type="compositionally biased region" description="Low complexity" evidence="1">
    <location>
        <begin position="159"/>
        <end position="170"/>
    </location>
</feature>
<sequence length="369" mass="37500">MATRSRLGRDPLQDAAKPKTPAAGRKPAKKKAAGAGQPLAPEASATPPQADDTRNLQTPETLAPVAEAAVAPGGPLAMAEVQEAAAGEPSPAAPEPAAASAAPSVLTVPSQPDALGAAFQPPTEPAAPTASESAAPPVLTVPSQPDALGAAFQPPTEPAAPTDAASAAPSVLTVPSQPDALGMAFQPPTEPAIPSVAPYAAPVASPAPHETPLAHSDAASASCEPDSLLQGEHALTLFFRSVLDAFVPDDPGALHVVVDAAAGAVPVEKILYFSHALQRIVLPTARPDQFACRPGEDCGPLPVLTARLRKGAADRHVLELFDNGDFFRNRLPQVRLGLEALKPLVTFVLGRGGSVRLAQGRCVAFEITG</sequence>
<organism evidence="2 3">
    <name type="scientific">Solidesulfovibrio aerotolerans</name>
    <dbReference type="NCBI Taxonomy" id="295255"/>
    <lineage>
        <taxon>Bacteria</taxon>
        <taxon>Pseudomonadati</taxon>
        <taxon>Thermodesulfobacteriota</taxon>
        <taxon>Desulfovibrionia</taxon>
        <taxon>Desulfovibrionales</taxon>
        <taxon>Desulfovibrionaceae</taxon>
        <taxon>Solidesulfovibrio</taxon>
    </lineage>
</organism>
<accession>A0A7C9IVA4</accession>
<comment type="caution">
    <text evidence="2">The sequence shown here is derived from an EMBL/GenBank/DDBJ whole genome shotgun (WGS) entry which is preliminary data.</text>
</comment>
<dbReference type="Proteomes" id="UP000482487">
    <property type="component" value="Unassembled WGS sequence"/>
</dbReference>